<dbReference type="SMART" id="SM00650">
    <property type="entry name" value="rADc"/>
    <property type="match status" value="1"/>
</dbReference>
<dbReference type="InterPro" id="IPR001737">
    <property type="entry name" value="KsgA/Erm"/>
</dbReference>
<accession>A0A839XGF8</accession>
<protein>
    <submittedName>
        <fullName evidence="8">23S rRNA (Adenine-N6)-dimethyltransferase</fullName>
        <ecNumber evidence="8">2.1.1.184</ecNumber>
    </submittedName>
</protein>
<feature type="binding site" evidence="5">
    <location>
        <position position="60"/>
    </location>
    <ligand>
        <name>S-adenosyl-L-methionine</name>
        <dbReference type="ChEBI" id="CHEBI:59789"/>
    </ligand>
</feature>
<comment type="similarity">
    <text evidence="5">Belongs to the class I-like SAM-binding methyltransferase superfamily. rRNA adenine N(6)-methyltransferase family.</text>
</comment>
<dbReference type="InterPro" id="IPR020598">
    <property type="entry name" value="rRNA_Ade_methylase_Trfase_N"/>
</dbReference>
<dbReference type="SUPFAM" id="SSF53335">
    <property type="entry name" value="S-adenosyl-L-methionine-dependent methyltransferases"/>
    <property type="match status" value="1"/>
</dbReference>
<keyword evidence="4 5" id="KW-0694">RNA-binding</keyword>
<evidence type="ECO:0000259" key="7">
    <source>
        <dbReference type="SMART" id="SM00650"/>
    </source>
</evidence>
<dbReference type="Proteomes" id="UP000564573">
    <property type="component" value="Unassembled WGS sequence"/>
</dbReference>
<dbReference type="Pfam" id="PF00398">
    <property type="entry name" value="RrnaAD"/>
    <property type="match status" value="2"/>
</dbReference>
<keyword evidence="9" id="KW-1185">Reference proteome</keyword>
<dbReference type="Gene3D" id="3.40.50.150">
    <property type="entry name" value="Vaccinia Virus protein VP39"/>
    <property type="match status" value="2"/>
</dbReference>
<feature type="binding site" evidence="5">
    <location>
        <position position="15"/>
    </location>
    <ligand>
        <name>S-adenosyl-L-methionine</name>
        <dbReference type="ChEBI" id="CHEBI:59789"/>
    </ligand>
</feature>
<evidence type="ECO:0000313" key="9">
    <source>
        <dbReference type="Proteomes" id="UP000564573"/>
    </source>
</evidence>
<dbReference type="GO" id="GO:0005829">
    <property type="term" value="C:cytosol"/>
    <property type="evidence" value="ECO:0007669"/>
    <property type="project" value="TreeGrafter"/>
</dbReference>
<dbReference type="EC" id="2.1.1.184" evidence="8"/>
<feature type="binding site" evidence="5">
    <location>
        <position position="160"/>
    </location>
    <ligand>
        <name>S-adenosyl-L-methionine</name>
        <dbReference type="ChEBI" id="CHEBI:59789"/>
    </ligand>
</feature>
<comment type="caution">
    <text evidence="8">The sequence shown here is derived from an EMBL/GenBank/DDBJ whole genome shotgun (WGS) entry which is preliminary data.</text>
</comment>
<dbReference type="PROSITE" id="PS01131">
    <property type="entry name" value="RRNA_A_DIMETH"/>
    <property type="match status" value="1"/>
</dbReference>
<dbReference type="AlphaFoldDB" id="A0A839XGF8"/>
<dbReference type="EMBL" id="JACIBS010000001">
    <property type="protein sequence ID" value="MBB3661547.1"/>
    <property type="molecule type" value="Genomic_DNA"/>
</dbReference>
<name>A0A839XGF8_9PSEU</name>
<feature type="domain" description="Ribosomal RNA adenine methylase transferase N-terminal" evidence="7">
    <location>
        <begin position="20"/>
        <end position="241"/>
    </location>
</feature>
<keyword evidence="1 5" id="KW-0489">Methyltransferase</keyword>
<dbReference type="InterPro" id="IPR020596">
    <property type="entry name" value="rRNA_Ade_Mease_Trfase_CS"/>
</dbReference>
<dbReference type="PANTHER" id="PTHR11727:SF7">
    <property type="entry name" value="DIMETHYLADENOSINE TRANSFERASE-RELATED"/>
    <property type="match status" value="1"/>
</dbReference>
<feature type="binding site" evidence="5">
    <location>
        <position position="13"/>
    </location>
    <ligand>
        <name>S-adenosyl-L-methionine</name>
        <dbReference type="ChEBI" id="CHEBI:59789"/>
    </ligand>
</feature>
<feature type="region of interest" description="Disordered" evidence="6">
    <location>
        <begin position="316"/>
        <end position="335"/>
    </location>
</feature>
<dbReference type="GO" id="GO:0052910">
    <property type="term" value="F:23S rRNA (adenine(2085)-N(6))-dimethyltransferase activity"/>
    <property type="evidence" value="ECO:0007669"/>
    <property type="project" value="UniProtKB-EC"/>
</dbReference>
<evidence type="ECO:0000256" key="1">
    <source>
        <dbReference type="ARBA" id="ARBA00022603"/>
    </source>
</evidence>
<dbReference type="InterPro" id="IPR029063">
    <property type="entry name" value="SAM-dependent_MTases_sf"/>
</dbReference>
<evidence type="ECO:0000256" key="5">
    <source>
        <dbReference type="PROSITE-ProRule" id="PRU01026"/>
    </source>
</evidence>
<dbReference type="GO" id="GO:0003723">
    <property type="term" value="F:RNA binding"/>
    <property type="evidence" value="ECO:0007669"/>
    <property type="project" value="UniProtKB-UniRule"/>
</dbReference>
<gene>
    <name evidence="8" type="ORF">FB384_000451</name>
</gene>
<organism evidence="8 9">
    <name type="scientific">Prauserella sediminis</name>
    <dbReference type="NCBI Taxonomy" id="577680"/>
    <lineage>
        <taxon>Bacteria</taxon>
        <taxon>Bacillati</taxon>
        <taxon>Actinomycetota</taxon>
        <taxon>Actinomycetes</taxon>
        <taxon>Pseudonocardiales</taxon>
        <taxon>Pseudonocardiaceae</taxon>
        <taxon>Prauserella</taxon>
        <taxon>Prauserella salsuginis group</taxon>
    </lineage>
</organism>
<dbReference type="PANTHER" id="PTHR11727">
    <property type="entry name" value="DIMETHYLADENOSINE TRANSFERASE"/>
    <property type="match status" value="1"/>
</dbReference>
<dbReference type="Gene3D" id="1.10.8.100">
    <property type="entry name" value="Ribosomal RNA adenine dimethylase-like, domain 2"/>
    <property type="match status" value="1"/>
</dbReference>
<feature type="compositionally biased region" description="Basic residues" evidence="6">
    <location>
        <begin position="326"/>
        <end position="335"/>
    </location>
</feature>
<keyword evidence="2 5" id="KW-0808">Transferase</keyword>
<feature type="compositionally biased region" description="Basic and acidic residues" evidence="6">
    <location>
        <begin position="104"/>
        <end position="137"/>
    </location>
</feature>
<dbReference type="GO" id="GO:0000179">
    <property type="term" value="F:rRNA (adenine-N6,N6-)-dimethyltransferase activity"/>
    <property type="evidence" value="ECO:0007669"/>
    <property type="project" value="UniProtKB-UniRule"/>
</dbReference>
<dbReference type="InterPro" id="IPR023165">
    <property type="entry name" value="rRNA_Ade_diMease-like_C"/>
</dbReference>
<feature type="binding site" evidence="5">
    <location>
        <position position="144"/>
    </location>
    <ligand>
        <name>S-adenosyl-L-methionine</name>
        <dbReference type="ChEBI" id="CHEBI:59789"/>
    </ligand>
</feature>
<evidence type="ECO:0000313" key="8">
    <source>
        <dbReference type="EMBL" id="MBB3661547.1"/>
    </source>
</evidence>
<evidence type="ECO:0000256" key="3">
    <source>
        <dbReference type="ARBA" id="ARBA00022691"/>
    </source>
</evidence>
<proteinExistence type="inferred from homology"/>
<reference evidence="8 9" key="1">
    <citation type="submission" date="2020-08" db="EMBL/GenBank/DDBJ databases">
        <title>Sequencing the genomes of 1000 actinobacteria strains.</title>
        <authorList>
            <person name="Klenk H.-P."/>
        </authorList>
    </citation>
    <scope>NUCLEOTIDE SEQUENCE [LARGE SCALE GENOMIC DNA]</scope>
    <source>
        <strain evidence="8 9">DSM 45267</strain>
    </source>
</reference>
<evidence type="ECO:0000256" key="2">
    <source>
        <dbReference type="ARBA" id="ARBA00022679"/>
    </source>
</evidence>
<keyword evidence="3 5" id="KW-0949">S-adenosyl-L-methionine</keyword>
<evidence type="ECO:0000256" key="4">
    <source>
        <dbReference type="ARBA" id="ARBA00022884"/>
    </source>
</evidence>
<feature type="region of interest" description="Disordered" evidence="6">
    <location>
        <begin position="72"/>
        <end position="137"/>
    </location>
</feature>
<sequence>MSRHSGRHELGQNFLTDRATIARIVDLVARTDGPIVEIGPGAGAVTLPLETLGRPITAVELDGRLAAELRNTVGRRRPADRRRADRFPAGQRPTGQQPAAQRDSGQRDSGRRDSGRPDAAQHDVGQRDSGRRGEAPRTRVVQADFGSFALPRTPHVIVGNLPFHRTTGMLRRVLAADHWTDAVLLVQWEVARRRAGVGGATMMTAQWWPWFEFGLDRRVPAAAFTPRPDVDGGLLTITRRAHPLLPASERRGYAELVHAVFTGPGRGIQEILTRRFGHRTAVSRWLADNGVPATALPRALTAPQWAALHALAAELSARPSGGGRRSGGRTRPRRR</sequence>
<feature type="binding site" evidence="5">
    <location>
        <position position="39"/>
    </location>
    <ligand>
        <name>S-adenosyl-L-methionine</name>
        <dbReference type="ChEBI" id="CHEBI:59789"/>
    </ligand>
</feature>
<evidence type="ECO:0000256" key="6">
    <source>
        <dbReference type="SAM" id="MobiDB-lite"/>
    </source>
</evidence>
<dbReference type="RefSeq" id="WP_407676057.1">
    <property type="nucleotide sequence ID" value="NZ_JACIBS010000001.1"/>
</dbReference>
<dbReference type="PROSITE" id="PS51689">
    <property type="entry name" value="SAM_RNA_A_N6_MT"/>
    <property type="match status" value="1"/>
</dbReference>